<evidence type="ECO:0000313" key="2">
    <source>
        <dbReference type="Proteomes" id="UP001606303"/>
    </source>
</evidence>
<comment type="caution">
    <text evidence="1">The sequence shown here is derived from an EMBL/GenBank/DDBJ whole genome shotgun (WGS) entry which is preliminary data.</text>
</comment>
<gene>
    <name evidence="1" type="primary">tssG</name>
    <name evidence="1" type="ORF">ACG01O_22075</name>
</gene>
<dbReference type="NCBIfam" id="TIGR03347">
    <property type="entry name" value="VI_chp_1"/>
    <property type="match status" value="1"/>
</dbReference>
<dbReference type="PANTHER" id="PTHR35564:SF4">
    <property type="entry name" value="CYTOPLASMIC PROTEIN"/>
    <property type="match status" value="1"/>
</dbReference>
<dbReference type="RefSeq" id="WP_394387764.1">
    <property type="nucleotide sequence ID" value="NZ_JBIGIB010000010.1"/>
</dbReference>
<protein>
    <submittedName>
        <fullName evidence="1">Type VI secretion system baseplate subunit TssG</fullName>
    </submittedName>
</protein>
<reference evidence="1 2" key="1">
    <citation type="submission" date="2024-08" db="EMBL/GenBank/DDBJ databases">
        <authorList>
            <person name="Lu H."/>
        </authorList>
    </citation>
    <scope>NUCLEOTIDE SEQUENCE [LARGE SCALE GENOMIC DNA]</scope>
    <source>
        <strain evidence="1 2">BYS87W</strain>
    </source>
</reference>
<proteinExistence type="predicted"/>
<accession>A0ABW7H507</accession>
<evidence type="ECO:0000313" key="1">
    <source>
        <dbReference type="EMBL" id="MFG6469321.1"/>
    </source>
</evidence>
<organism evidence="1 2">
    <name type="scientific">Pelomonas baiyunensis</name>
    <dbReference type="NCBI Taxonomy" id="3299026"/>
    <lineage>
        <taxon>Bacteria</taxon>
        <taxon>Pseudomonadati</taxon>
        <taxon>Pseudomonadota</taxon>
        <taxon>Betaproteobacteria</taxon>
        <taxon>Burkholderiales</taxon>
        <taxon>Sphaerotilaceae</taxon>
        <taxon>Roseateles</taxon>
    </lineage>
</organism>
<dbReference type="Proteomes" id="UP001606303">
    <property type="component" value="Unassembled WGS sequence"/>
</dbReference>
<keyword evidence="2" id="KW-1185">Reference proteome</keyword>
<dbReference type="PANTHER" id="PTHR35564">
    <property type="match status" value="1"/>
</dbReference>
<dbReference type="InterPro" id="IPR010732">
    <property type="entry name" value="T6SS_TssG-like"/>
</dbReference>
<sequence length="340" mass="37930">MADPHGHGFFQSVRLLERWFAQQLEVAPDQALRKLRFRNSMSLGFPASELAALEVVHAGGKGAAAASLDVHALERIEITPAFMGLLGGSGTLPGFYTELFAQREQQHKDPAGRAFLDIFLHRAATLLYQAWRKQRLALRYEQDRQRHFTPLLLAMAGVGLPAQRQALREDGVGLSDDSLAHFAGRLQQRPVSAATVQQVLQRYFGVPVKLESFIGRWYGLGMAQQTQVGTQACELGRSALVGERVWQRDQRVRLTLGPLTREQLRRFLPGEPGARQLLQWLRQLTGLRLEYEIRLPLRAQDVTPAVLGGASGLQLGHDCFLVTQAHNQDRFEPGYTLLAA</sequence>
<name>A0ABW7H507_9BURK</name>
<dbReference type="EMBL" id="JBIGIB010000010">
    <property type="protein sequence ID" value="MFG6469321.1"/>
    <property type="molecule type" value="Genomic_DNA"/>
</dbReference>
<dbReference type="Pfam" id="PF06996">
    <property type="entry name" value="T6SS_TssG"/>
    <property type="match status" value="1"/>
</dbReference>